<organism evidence="1 2">
    <name type="scientific">Chloroflexus aggregans</name>
    <dbReference type="NCBI Taxonomy" id="152260"/>
    <lineage>
        <taxon>Bacteria</taxon>
        <taxon>Bacillati</taxon>
        <taxon>Chloroflexota</taxon>
        <taxon>Chloroflexia</taxon>
        <taxon>Chloroflexales</taxon>
        <taxon>Chloroflexineae</taxon>
        <taxon>Chloroflexaceae</taxon>
        <taxon>Chloroflexus</taxon>
    </lineage>
</organism>
<dbReference type="GO" id="GO:0008893">
    <property type="term" value="F:guanosine-3',5'-bis(diphosphate) 3'-diphosphatase activity"/>
    <property type="evidence" value="ECO:0007669"/>
    <property type="project" value="TreeGrafter"/>
</dbReference>
<dbReference type="Pfam" id="PF13328">
    <property type="entry name" value="HD_4"/>
    <property type="match status" value="1"/>
</dbReference>
<evidence type="ECO:0000313" key="1">
    <source>
        <dbReference type="EMBL" id="PMP86030.1"/>
    </source>
</evidence>
<proteinExistence type="predicted"/>
<dbReference type="SUPFAM" id="SSF109604">
    <property type="entry name" value="HD-domain/PDEase-like"/>
    <property type="match status" value="1"/>
</dbReference>
<sequence>MDTSDLVQTALYVAAQAHNGQLRPGTDLPYIVHISDVALEVAAALTVEPHADRTLALCCALLHDVLEDTTIGEAVLTAQFGPAITAGVLALTKNSALLPTERMADSLRRIQAQPREVWLVKLADRISNLSTLPPAHWSAERIAAYRSESELILATLGSASPSLAARLQTKIDRYGVINGR</sequence>
<dbReference type="EMBL" id="PNIQ01000125">
    <property type="protein sequence ID" value="PMP86030.1"/>
    <property type="molecule type" value="Genomic_DNA"/>
</dbReference>
<dbReference type="PANTHER" id="PTHR46246">
    <property type="entry name" value="GUANOSINE-3',5'-BIS(DIPHOSPHATE) 3'-PYROPHOSPHOHYDROLASE MESH1"/>
    <property type="match status" value="1"/>
</dbReference>
<dbReference type="PANTHER" id="PTHR46246:SF1">
    <property type="entry name" value="GUANOSINE-3',5'-BIS(DIPHOSPHATE) 3'-PYROPHOSPHOHYDROLASE MESH1"/>
    <property type="match status" value="1"/>
</dbReference>
<dbReference type="InterPro" id="IPR052194">
    <property type="entry name" value="MESH1"/>
</dbReference>
<reference evidence="1 2" key="1">
    <citation type="submission" date="2018-01" db="EMBL/GenBank/DDBJ databases">
        <title>Metagenomic assembled genomes from two thermal pools in the Uzon Caldera, Kamchatka, Russia.</title>
        <authorList>
            <person name="Wilkins L."/>
            <person name="Ettinger C."/>
        </authorList>
    </citation>
    <scope>NUCLEOTIDE SEQUENCE [LARGE SCALE GENOMIC DNA]</scope>
    <source>
        <strain evidence="1">ZAV-02</strain>
    </source>
</reference>
<comment type="caution">
    <text evidence="1">The sequence shown here is derived from an EMBL/GenBank/DDBJ whole genome shotgun (WGS) entry which is preliminary data.</text>
</comment>
<protein>
    <submittedName>
        <fullName evidence="1">Bifunctional (P)ppGpp synthetase/guanosine-3',5'-bis(Diphosphate) 3'-pyrophosphohydrolase</fullName>
    </submittedName>
</protein>
<evidence type="ECO:0000313" key="2">
    <source>
        <dbReference type="Proteomes" id="UP000243376"/>
    </source>
</evidence>
<dbReference type="Proteomes" id="UP000243376">
    <property type="component" value="Unassembled WGS sequence"/>
</dbReference>
<dbReference type="Gene3D" id="1.10.3210.10">
    <property type="entry name" value="Hypothetical protein af1432"/>
    <property type="match status" value="1"/>
</dbReference>
<dbReference type="AlphaFoldDB" id="A0A2J6XDQ3"/>
<keyword evidence="1" id="KW-0378">Hydrolase</keyword>
<gene>
    <name evidence="1" type="ORF">C0184_01740</name>
</gene>
<name>A0A2J6XDQ3_9CHLR</name>
<accession>A0A2J6XDQ3</accession>